<dbReference type="EMBL" id="OE004571">
    <property type="protein sequence ID" value="CAD7461266.1"/>
    <property type="molecule type" value="Genomic_DNA"/>
</dbReference>
<gene>
    <name evidence="2" type="ORF">TTEB3V08_LOCUS9178</name>
</gene>
<name>A0A7R9IMT5_9NEOP</name>
<evidence type="ECO:0000256" key="1">
    <source>
        <dbReference type="SAM" id="MobiDB-lite"/>
    </source>
</evidence>
<accession>A0A7R9IMT5</accession>
<protein>
    <submittedName>
        <fullName evidence="2">Uncharacterized protein</fullName>
    </submittedName>
</protein>
<reference evidence="2" key="1">
    <citation type="submission" date="2020-11" db="EMBL/GenBank/DDBJ databases">
        <authorList>
            <person name="Tran Van P."/>
        </authorList>
    </citation>
    <scope>NUCLEOTIDE SEQUENCE</scope>
</reference>
<feature type="compositionally biased region" description="Basic and acidic residues" evidence="1">
    <location>
        <begin position="8"/>
        <end position="23"/>
    </location>
</feature>
<organism evidence="2">
    <name type="scientific">Timema tahoe</name>
    <dbReference type="NCBI Taxonomy" id="61484"/>
    <lineage>
        <taxon>Eukaryota</taxon>
        <taxon>Metazoa</taxon>
        <taxon>Ecdysozoa</taxon>
        <taxon>Arthropoda</taxon>
        <taxon>Hexapoda</taxon>
        <taxon>Insecta</taxon>
        <taxon>Pterygota</taxon>
        <taxon>Neoptera</taxon>
        <taxon>Polyneoptera</taxon>
        <taxon>Phasmatodea</taxon>
        <taxon>Timematodea</taxon>
        <taxon>Timematoidea</taxon>
        <taxon>Timematidae</taxon>
        <taxon>Timema</taxon>
    </lineage>
</organism>
<feature type="compositionally biased region" description="Basic and acidic residues" evidence="1">
    <location>
        <begin position="30"/>
        <end position="40"/>
    </location>
</feature>
<proteinExistence type="predicted"/>
<dbReference type="AlphaFoldDB" id="A0A7R9IMT5"/>
<sequence length="181" mass="21012">MGNAPCTRHSDRARNEDIREELGVKAPCTRHSDRARNEDMREELGVKAPCTRHSDRARNEDIREELGVKAPCTRHSDRARNEDIREELGVKAPCTRHSDRARNEDIREELGVKKSMEERLMSLSLRWFGHGKEWKTQEHHMMTWEERVVGVTSKVDGPSLLLQWPSAPYLTLRWVPPQPSL</sequence>
<feature type="region of interest" description="Disordered" evidence="1">
    <location>
        <begin position="1"/>
        <end position="40"/>
    </location>
</feature>
<evidence type="ECO:0000313" key="2">
    <source>
        <dbReference type="EMBL" id="CAD7461266.1"/>
    </source>
</evidence>